<reference evidence="1 2" key="1">
    <citation type="submission" date="2020-08" db="EMBL/GenBank/DDBJ databases">
        <title>Genomic Encyclopedia of Type Strains, Phase III (KMG-III): the genomes of soil and plant-associated and newly described type strains.</title>
        <authorList>
            <person name="Whitman W."/>
        </authorList>
    </citation>
    <scope>NUCLEOTIDE SEQUENCE [LARGE SCALE GENOMIC DNA]</scope>
    <source>
        <strain evidence="1 2">CECT 5862</strain>
    </source>
</reference>
<organism evidence="1 2">
    <name type="scientific">Paenibacillus phyllosphaerae</name>
    <dbReference type="NCBI Taxonomy" id="274593"/>
    <lineage>
        <taxon>Bacteria</taxon>
        <taxon>Bacillati</taxon>
        <taxon>Bacillota</taxon>
        <taxon>Bacilli</taxon>
        <taxon>Bacillales</taxon>
        <taxon>Paenibacillaceae</taxon>
        <taxon>Paenibacillus</taxon>
    </lineage>
</organism>
<comment type="caution">
    <text evidence="1">The sequence shown here is derived from an EMBL/GenBank/DDBJ whole genome shotgun (WGS) entry which is preliminary data.</text>
</comment>
<evidence type="ECO:0000313" key="1">
    <source>
        <dbReference type="EMBL" id="MBB3109259.1"/>
    </source>
</evidence>
<sequence length="71" mass="8221">MKWRQWLVNNRTKAGSKSKQLIQLSDDVSKMLQKIVITLLVAVVFCQLAMQSNTVRRWVTSVDRLEGTPFQ</sequence>
<name>A0A7W5FLR3_9BACL</name>
<evidence type="ECO:0000313" key="2">
    <source>
        <dbReference type="Proteomes" id="UP000570361"/>
    </source>
</evidence>
<gene>
    <name evidence="1" type="ORF">FHS18_001311</name>
</gene>
<dbReference type="EMBL" id="JACHXK010000002">
    <property type="protein sequence ID" value="MBB3109259.1"/>
    <property type="molecule type" value="Genomic_DNA"/>
</dbReference>
<keyword evidence="2" id="KW-1185">Reference proteome</keyword>
<proteinExistence type="predicted"/>
<dbReference type="AlphaFoldDB" id="A0A7W5FLR3"/>
<accession>A0A7W5FLR3</accession>
<dbReference type="Proteomes" id="UP000570361">
    <property type="component" value="Unassembled WGS sequence"/>
</dbReference>
<dbReference type="RefSeq" id="WP_183598150.1">
    <property type="nucleotide sequence ID" value="NZ_JACHXK010000002.1"/>
</dbReference>
<protein>
    <submittedName>
        <fullName evidence="1">Uncharacterized protein</fullName>
    </submittedName>
</protein>